<feature type="region of interest" description="Disordered" evidence="1">
    <location>
        <begin position="161"/>
        <end position="183"/>
    </location>
</feature>
<organism evidence="3">
    <name type="scientific">hydrothermal vent metagenome</name>
    <dbReference type="NCBI Taxonomy" id="652676"/>
    <lineage>
        <taxon>unclassified sequences</taxon>
        <taxon>metagenomes</taxon>
        <taxon>ecological metagenomes</taxon>
    </lineage>
</organism>
<sequence>MMQTETMAHDDNAKPPSLFWTLTEGRAVFELSWFYALRPLMNRLPSGDGHPVLVLPGFLASDVSTRPLRGVLKGLDYAPYAWGLGRNLKFDDAREAEMLSLLDEIYEEHNRKISIIGWSLGGLFAREIAKARPELVRSVITLGSPISPDRKHSNARSLYDRINGSPDESQSARMAQLNVPPPAPTTSIFSKTDGIVAWRGSVQHDDPSHPYTENIEVPASHFGLGVNPLVVYLIVDRLAR</sequence>
<feature type="domain" description="GPI inositol-deacylase PGAP1-like alpha/beta" evidence="2">
    <location>
        <begin position="104"/>
        <end position="175"/>
    </location>
</feature>
<proteinExistence type="predicted"/>
<protein>
    <recommendedName>
        <fullName evidence="2">GPI inositol-deacylase PGAP1-like alpha/beta domain-containing protein</fullName>
    </recommendedName>
</protein>
<dbReference type="SUPFAM" id="SSF53474">
    <property type="entry name" value="alpha/beta-Hydrolases"/>
    <property type="match status" value="1"/>
</dbReference>
<evidence type="ECO:0000259" key="2">
    <source>
        <dbReference type="Pfam" id="PF07819"/>
    </source>
</evidence>
<feature type="non-terminal residue" evidence="3">
    <location>
        <position position="240"/>
    </location>
</feature>
<dbReference type="InterPro" id="IPR029058">
    <property type="entry name" value="AB_hydrolase_fold"/>
</dbReference>
<dbReference type="InterPro" id="IPR012908">
    <property type="entry name" value="PGAP1-ab_dom-like"/>
</dbReference>
<dbReference type="AlphaFoldDB" id="A0A3B0TM17"/>
<evidence type="ECO:0000313" key="3">
    <source>
        <dbReference type="EMBL" id="VAW08086.1"/>
    </source>
</evidence>
<dbReference type="GO" id="GO:0016788">
    <property type="term" value="F:hydrolase activity, acting on ester bonds"/>
    <property type="evidence" value="ECO:0007669"/>
    <property type="project" value="InterPro"/>
</dbReference>
<reference evidence="3" key="1">
    <citation type="submission" date="2018-06" db="EMBL/GenBank/DDBJ databases">
        <authorList>
            <person name="Zhirakovskaya E."/>
        </authorList>
    </citation>
    <scope>NUCLEOTIDE SEQUENCE</scope>
</reference>
<dbReference type="Pfam" id="PF07819">
    <property type="entry name" value="PGAP1"/>
    <property type="match status" value="1"/>
</dbReference>
<gene>
    <name evidence="3" type="ORF">MNBD_ALPHA05-1844</name>
</gene>
<dbReference type="Gene3D" id="3.40.50.1820">
    <property type="entry name" value="alpha/beta hydrolase"/>
    <property type="match status" value="1"/>
</dbReference>
<dbReference type="EMBL" id="UOEH01000637">
    <property type="protein sequence ID" value="VAW08086.1"/>
    <property type="molecule type" value="Genomic_DNA"/>
</dbReference>
<name>A0A3B0TM17_9ZZZZ</name>
<accession>A0A3B0TM17</accession>
<evidence type="ECO:0000256" key="1">
    <source>
        <dbReference type="SAM" id="MobiDB-lite"/>
    </source>
</evidence>